<accession>A0A6H9WJJ6</accession>
<dbReference type="InterPro" id="IPR036388">
    <property type="entry name" value="WH-like_DNA-bd_sf"/>
</dbReference>
<comment type="similarity">
    <text evidence="1">Belongs to the LysR transcriptional regulatory family.</text>
</comment>
<dbReference type="AlphaFoldDB" id="A0A6H9WJJ6"/>
<dbReference type="RefSeq" id="WP_158027549.1">
    <property type="nucleotide sequence ID" value="NZ_BMHG01000001.1"/>
</dbReference>
<reference evidence="6 7" key="1">
    <citation type="submission" date="2019-09" db="EMBL/GenBank/DDBJ databases">
        <title>Phylogeny of genus Pseudoclavibacter and closely related genus.</title>
        <authorList>
            <person name="Li Y."/>
        </authorList>
    </citation>
    <scope>NUCLEOTIDE SEQUENCE [LARGE SCALE GENOMIC DNA]</scope>
    <source>
        <strain evidence="6 7">EGI 60007</strain>
    </source>
</reference>
<dbReference type="PANTHER" id="PTHR30346">
    <property type="entry name" value="TRANSCRIPTIONAL DUAL REGULATOR HCAR-RELATED"/>
    <property type="match status" value="1"/>
</dbReference>
<dbReference type="PANTHER" id="PTHR30346:SF0">
    <property type="entry name" value="HCA OPERON TRANSCRIPTIONAL ACTIVATOR HCAR"/>
    <property type="match status" value="1"/>
</dbReference>
<dbReference type="InterPro" id="IPR000847">
    <property type="entry name" value="LysR_HTH_N"/>
</dbReference>
<keyword evidence="3" id="KW-0238">DNA-binding</keyword>
<dbReference type="SUPFAM" id="SSF46785">
    <property type="entry name" value="Winged helix' DNA-binding domain"/>
    <property type="match status" value="1"/>
</dbReference>
<feature type="domain" description="HTH lysR-type" evidence="5">
    <location>
        <begin position="6"/>
        <end position="64"/>
    </location>
</feature>
<comment type="caution">
    <text evidence="6">The sequence shown here is derived from an EMBL/GenBank/DDBJ whole genome shotgun (WGS) entry which is preliminary data.</text>
</comment>
<gene>
    <name evidence="6" type="ORF">F8O04_01515</name>
</gene>
<dbReference type="Gene3D" id="3.40.190.10">
    <property type="entry name" value="Periplasmic binding protein-like II"/>
    <property type="match status" value="2"/>
</dbReference>
<dbReference type="Gene3D" id="1.10.10.10">
    <property type="entry name" value="Winged helix-like DNA-binding domain superfamily/Winged helix DNA-binding domain"/>
    <property type="match status" value="1"/>
</dbReference>
<proteinExistence type="inferred from homology"/>
<dbReference type="SUPFAM" id="SSF53850">
    <property type="entry name" value="Periplasmic binding protein-like II"/>
    <property type="match status" value="1"/>
</dbReference>
<name>A0A6H9WJJ6_9MICO</name>
<dbReference type="InterPro" id="IPR005119">
    <property type="entry name" value="LysR_subst-bd"/>
</dbReference>
<dbReference type="PROSITE" id="PS50931">
    <property type="entry name" value="HTH_LYSR"/>
    <property type="match status" value="1"/>
</dbReference>
<dbReference type="EMBL" id="WBJY01000001">
    <property type="protein sequence ID" value="KAB1648996.1"/>
    <property type="molecule type" value="Genomic_DNA"/>
</dbReference>
<dbReference type="FunFam" id="1.10.10.10:FF:000001">
    <property type="entry name" value="LysR family transcriptional regulator"/>
    <property type="match status" value="1"/>
</dbReference>
<evidence type="ECO:0000256" key="1">
    <source>
        <dbReference type="ARBA" id="ARBA00009437"/>
    </source>
</evidence>
<dbReference type="OrthoDB" id="3461141at2"/>
<organism evidence="6 7">
    <name type="scientific">Pseudoclavibacter endophyticus</name>
    <dbReference type="NCBI Taxonomy" id="1778590"/>
    <lineage>
        <taxon>Bacteria</taxon>
        <taxon>Bacillati</taxon>
        <taxon>Actinomycetota</taxon>
        <taxon>Actinomycetes</taxon>
        <taxon>Micrococcales</taxon>
        <taxon>Microbacteriaceae</taxon>
        <taxon>Pseudoclavibacter</taxon>
    </lineage>
</organism>
<keyword evidence="2" id="KW-0805">Transcription regulation</keyword>
<keyword evidence="7" id="KW-1185">Reference proteome</keyword>
<evidence type="ECO:0000259" key="5">
    <source>
        <dbReference type="PROSITE" id="PS50931"/>
    </source>
</evidence>
<evidence type="ECO:0000313" key="7">
    <source>
        <dbReference type="Proteomes" id="UP000431744"/>
    </source>
</evidence>
<dbReference type="GO" id="GO:0032993">
    <property type="term" value="C:protein-DNA complex"/>
    <property type="evidence" value="ECO:0007669"/>
    <property type="project" value="TreeGrafter"/>
</dbReference>
<dbReference type="Proteomes" id="UP000431744">
    <property type="component" value="Unassembled WGS sequence"/>
</dbReference>
<evidence type="ECO:0000313" key="6">
    <source>
        <dbReference type="EMBL" id="KAB1648996.1"/>
    </source>
</evidence>
<keyword evidence="4" id="KW-0804">Transcription</keyword>
<sequence>MGNAPFTLRQLEYFEAVASEGSLTAASVRCRVTPSALTLAIDDLERHLRVQLLVRRKGRGVTLTRAGSRLLQRARDVLGSVDALATEASREISSVSGRFVVGCFTTLTPFVVPAIVGRFQRIHPEVEVEIAAATADVLYDQLMQARVDVAFLYSVDVPSSLAFDPVLQLRPHVIVSSTHPLADRQSVSLHELQDDPLILLDVPPTRQNTRGLFDRLGFEPRVAHTSSNFETVRCLVAYGLGYAVEFQRPATAQTYAGAEVRTLGISDDLPVTVLGLARPHGAAETARYDALKAFIRRGEIGGEPIVA</sequence>
<dbReference type="Pfam" id="PF00126">
    <property type="entry name" value="HTH_1"/>
    <property type="match status" value="1"/>
</dbReference>
<dbReference type="GO" id="GO:0003700">
    <property type="term" value="F:DNA-binding transcription factor activity"/>
    <property type="evidence" value="ECO:0007669"/>
    <property type="project" value="InterPro"/>
</dbReference>
<dbReference type="GO" id="GO:0003677">
    <property type="term" value="F:DNA binding"/>
    <property type="evidence" value="ECO:0007669"/>
    <property type="project" value="UniProtKB-KW"/>
</dbReference>
<evidence type="ECO:0000256" key="2">
    <source>
        <dbReference type="ARBA" id="ARBA00023015"/>
    </source>
</evidence>
<protein>
    <submittedName>
        <fullName evidence="6">LysR family transcriptional regulator</fullName>
    </submittedName>
</protein>
<evidence type="ECO:0000256" key="4">
    <source>
        <dbReference type="ARBA" id="ARBA00023163"/>
    </source>
</evidence>
<dbReference type="Pfam" id="PF03466">
    <property type="entry name" value="LysR_substrate"/>
    <property type="match status" value="1"/>
</dbReference>
<evidence type="ECO:0000256" key="3">
    <source>
        <dbReference type="ARBA" id="ARBA00023125"/>
    </source>
</evidence>
<dbReference type="InterPro" id="IPR036390">
    <property type="entry name" value="WH_DNA-bd_sf"/>
</dbReference>